<organism evidence="6">
    <name type="scientific">marine metagenome</name>
    <dbReference type="NCBI Taxonomy" id="408172"/>
    <lineage>
        <taxon>unclassified sequences</taxon>
        <taxon>metagenomes</taxon>
        <taxon>ecological metagenomes</taxon>
    </lineage>
</organism>
<dbReference type="PANTHER" id="PTHR30457:SF0">
    <property type="entry name" value="PHOSPHATASE, PUTATIVE (AFU_ORTHOLOGUE AFUA_4G01070)-RELATED"/>
    <property type="match status" value="1"/>
</dbReference>
<accession>A0A382XDD2</accession>
<dbReference type="AlphaFoldDB" id="A0A382XDD2"/>
<feature type="transmembrane region" description="Helical" evidence="4">
    <location>
        <begin position="17"/>
        <end position="37"/>
    </location>
</feature>
<evidence type="ECO:0000256" key="2">
    <source>
        <dbReference type="ARBA" id="ARBA00022723"/>
    </source>
</evidence>
<reference evidence="6" key="1">
    <citation type="submission" date="2018-05" db="EMBL/GenBank/DDBJ databases">
        <authorList>
            <person name="Lanie J.A."/>
            <person name="Ng W.-L."/>
            <person name="Kazmierczak K.M."/>
            <person name="Andrzejewski T.M."/>
            <person name="Davidsen T.M."/>
            <person name="Wayne K.J."/>
            <person name="Tettelin H."/>
            <person name="Glass J.I."/>
            <person name="Rusch D."/>
            <person name="Podicherti R."/>
            <person name="Tsui H.-C.T."/>
            <person name="Winkler M.E."/>
        </authorList>
    </citation>
    <scope>NUCLEOTIDE SEQUENCE</scope>
</reference>
<feature type="domain" description="Survival protein SurE-like phosphatase/nucleotidase" evidence="5">
    <location>
        <begin position="48"/>
        <end position="101"/>
    </location>
</feature>
<feature type="non-terminal residue" evidence="6">
    <location>
        <position position="107"/>
    </location>
</feature>
<gene>
    <name evidence="6" type="ORF">METZ01_LOCUS421857</name>
</gene>
<dbReference type="InterPro" id="IPR030048">
    <property type="entry name" value="SurE"/>
</dbReference>
<sequence length="107" mass="11990">VRAVDEVQPLVEYIMKISHHCFGFVVCLSICLVAIPMDGLGQDQPYRIMIANDDGFDSHGVTMLYDELMAMTNTEVMIVAPDKNYSGAGHWVMLRDPFTVTPIRRNG</sequence>
<name>A0A382XDD2_9ZZZZ</name>
<keyword evidence="4" id="KW-1133">Transmembrane helix</keyword>
<evidence type="ECO:0000313" key="6">
    <source>
        <dbReference type="EMBL" id="SVD69003.1"/>
    </source>
</evidence>
<keyword evidence="2" id="KW-0479">Metal-binding</keyword>
<keyword evidence="4" id="KW-0812">Transmembrane</keyword>
<evidence type="ECO:0000256" key="1">
    <source>
        <dbReference type="ARBA" id="ARBA00011062"/>
    </source>
</evidence>
<dbReference type="GO" id="GO:0008252">
    <property type="term" value="F:nucleotidase activity"/>
    <property type="evidence" value="ECO:0007669"/>
    <property type="project" value="InterPro"/>
</dbReference>
<dbReference type="Pfam" id="PF01975">
    <property type="entry name" value="SurE"/>
    <property type="match status" value="1"/>
</dbReference>
<keyword evidence="3" id="KW-0378">Hydrolase</keyword>
<dbReference type="InterPro" id="IPR036523">
    <property type="entry name" value="SurE-like_sf"/>
</dbReference>
<evidence type="ECO:0000256" key="3">
    <source>
        <dbReference type="ARBA" id="ARBA00022801"/>
    </source>
</evidence>
<dbReference type="PANTHER" id="PTHR30457">
    <property type="entry name" value="5'-NUCLEOTIDASE SURE"/>
    <property type="match status" value="1"/>
</dbReference>
<protein>
    <recommendedName>
        <fullName evidence="5">Survival protein SurE-like phosphatase/nucleotidase domain-containing protein</fullName>
    </recommendedName>
</protein>
<dbReference type="EMBL" id="UINC01166834">
    <property type="protein sequence ID" value="SVD69003.1"/>
    <property type="molecule type" value="Genomic_DNA"/>
</dbReference>
<dbReference type="InterPro" id="IPR002828">
    <property type="entry name" value="SurE-like_Pase/nucleotidase"/>
</dbReference>
<feature type="non-terminal residue" evidence="6">
    <location>
        <position position="1"/>
    </location>
</feature>
<dbReference type="Gene3D" id="3.40.1210.10">
    <property type="entry name" value="Survival protein SurE-like phosphatase/nucleotidase"/>
    <property type="match status" value="1"/>
</dbReference>
<dbReference type="SUPFAM" id="SSF64167">
    <property type="entry name" value="SurE-like"/>
    <property type="match status" value="1"/>
</dbReference>
<proteinExistence type="inferred from homology"/>
<comment type="similarity">
    <text evidence="1">Belongs to the SurE nucleotidase family.</text>
</comment>
<evidence type="ECO:0000256" key="4">
    <source>
        <dbReference type="SAM" id="Phobius"/>
    </source>
</evidence>
<keyword evidence="4" id="KW-0472">Membrane</keyword>
<dbReference type="GO" id="GO:0046872">
    <property type="term" value="F:metal ion binding"/>
    <property type="evidence" value="ECO:0007669"/>
    <property type="project" value="UniProtKB-KW"/>
</dbReference>
<evidence type="ECO:0000259" key="5">
    <source>
        <dbReference type="Pfam" id="PF01975"/>
    </source>
</evidence>